<feature type="region of interest" description="Disordered" evidence="1">
    <location>
        <begin position="143"/>
        <end position="281"/>
    </location>
</feature>
<reference evidence="3" key="1">
    <citation type="submission" date="2023-10" db="EMBL/GenBank/DDBJ databases">
        <title>Genome assembly of Pristionchus species.</title>
        <authorList>
            <person name="Yoshida K."/>
            <person name="Sommer R.J."/>
        </authorList>
    </citation>
    <scope>NUCLEOTIDE SEQUENCE</scope>
    <source>
        <strain evidence="3">RS0144</strain>
    </source>
</reference>
<feature type="chain" id="PRO_5043349534" evidence="2">
    <location>
        <begin position="18"/>
        <end position="281"/>
    </location>
</feature>
<feature type="signal peptide" evidence="2">
    <location>
        <begin position="1"/>
        <end position="17"/>
    </location>
</feature>
<keyword evidence="2" id="KW-0732">Signal</keyword>
<dbReference type="EMBL" id="BTSX01000001">
    <property type="protein sequence ID" value="GMS79992.1"/>
    <property type="molecule type" value="Genomic_DNA"/>
</dbReference>
<evidence type="ECO:0000256" key="2">
    <source>
        <dbReference type="SAM" id="SignalP"/>
    </source>
</evidence>
<dbReference type="AlphaFoldDB" id="A0AAV5S9U9"/>
<gene>
    <name evidence="3" type="ORF">PENTCL1PPCAC_2167</name>
</gene>
<protein>
    <submittedName>
        <fullName evidence="3">Uncharacterized protein</fullName>
    </submittedName>
</protein>
<accession>A0AAV5S9U9</accession>
<evidence type="ECO:0000256" key="1">
    <source>
        <dbReference type="SAM" id="MobiDB-lite"/>
    </source>
</evidence>
<evidence type="ECO:0000313" key="4">
    <source>
        <dbReference type="Proteomes" id="UP001432027"/>
    </source>
</evidence>
<keyword evidence="4" id="KW-1185">Reference proteome</keyword>
<feature type="compositionally biased region" description="Low complexity" evidence="1">
    <location>
        <begin position="170"/>
        <end position="210"/>
    </location>
</feature>
<evidence type="ECO:0000313" key="3">
    <source>
        <dbReference type="EMBL" id="GMS79992.1"/>
    </source>
</evidence>
<name>A0AAV5S9U9_9BILA</name>
<feature type="compositionally biased region" description="Low complexity" evidence="1">
    <location>
        <begin position="218"/>
        <end position="242"/>
    </location>
</feature>
<sequence>MRFLLFSLLLLIPLITTEETKTADLGFSCDEKKCVFSLAIPQSAVEFVDVQLLRSEIDGLNQNVTELKNNEKLIHDDEDLFNSNFTDLYIEAESMLSDMFDISFELNQTASELIDEAAGRMKEANDLNTALSCMVKAGDPEECGKNVSDLPTTVSPIEPTDDSTDKTPKPTELPFTRSTTTTEPFTGTTTTPEPFTGTTTTPEPYTGTTVTEEEKSTTEGPTQPSTTPGTEPTQGTEGSTTPWTEGTQATDKSTTLADGDASSTTEGDVSSSPATQSTISG</sequence>
<comment type="caution">
    <text evidence="3">The sequence shown here is derived from an EMBL/GenBank/DDBJ whole genome shotgun (WGS) entry which is preliminary data.</text>
</comment>
<feature type="compositionally biased region" description="Polar residues" evidence="1">
    <location>
        <begin position="243"/>
        <end position="281"/>
    </location>
</feature>
<organism evidence="3 4">
    <name type="scientific">Pristionchus entomophagus</name>
    <dbReference type="NCBI Taxonomy" id="358040"/>
    <lineage>
        <taxon>Eukaryota</taxon>
        <taxon>Metazoa</taxon>
        <taxon>Ecdysozoa</taxon>
        <taxon>Nematoda</taxon>
        <taxon>Chromadorea</taxon>
        <taxon>Rhabditida</taxon>
        <taxon>Rhabditina</taxon>
        <taxon>Diplogasteromorpha</taxon>
        <taxon>Diplogasteroidea</taxon>
        <taxon>Neodiplogasteridae</taxon>
        <taxon>Pristionchus</taxon>
    </lineage>
</organism>
<proteinExistence type="predicted"/>
<dbReference type="Proteomes" id="UP001432027">
    <property type="component" value="Unassembled WGS sequence"/>
</dbReference>